<comment type="caution">
    <text evidence="1">The sequence shown here is derived from an EMBL/GenBank/DDBJ whole genome shotgun (WGS) entry which is preliminary data.</text>
</comment>
<dbReference type="OrthoDB" id="3140657at2759"/>
<sequence length="445" mass="51209">MDRIPNEVLSHILSYLLPGREKHRLPRDRIDHVLPVRLQSVKTLNDYFRSWRQLLKIDSIKAAVRRITIDPAPWGCVDGNGGDPLLRPAFSSSFDYWPAFTAAVTRICDIPNLGSLIVHFYNDGEDESGTTATQKRTLEVITRTLEARNSRPNTSIVRELALHGLKGTPLSAYLTDNLFRNIQRLHITVTYGGEERQRPEFSLYLSGTLLPQVSDHLVELTLGGFLWGFIPVEFNGKGLSFPRLKSLTLGDYIVLRQDQFDWVLKQRSLRDLKLYSCHIATHCLVDEFYFGARAVNLNGWKKVFDASTDMDQSDHGFVSNTPYLGSLQHGWYTNDLRWSNLFDRVRENLPELQSFTFDDIGWASYCYEELLQFSSKDGLSQRYLTFCKGGWSMMWYIPVTERGVWWYVDDTGPGCAVGLYTRTEPTDSQALERLIEETRKRREVK</sequence>
<evidence type="ECO:0008006" key="3">
    <source>
        <dbReference type="Google" id="ProtNLM"/>
    </source>
</evidence>
<dbReference type="AlphaFoldDB" id="A0A8H4WSU3"/>
<dbReference type="PANTHER" id="PTHR42057">
    <property type="entry name" value="F-BOX DOMAIN PROTEIN (AFU_ORTHOLOGUE AFUA_4G00200)"/>
    <property type="match status" value="1"/>
</dbReference>
<gene>
    <name evidence="1" type="ORF">FGADI_9539</name>
</gene>
<evidence type="ECO:0000313" key="1">
    <source>
        <dbReference type="EMBL" id="KAF4948635.1"/>
    </source>
</evidence>
<accession>A0A8H4WSU3</accession>
<name>A0A8H4WSU3_9HYPO</name>
<evidence type="ECO:0000313" key="2">
    <source>
        <dbReference type="Proteomes" id="UP000604273"/>
    </source>
</evidence>
<reference evidence="1" key="2">
    <citation type="submission" date="2020-05" db="EMBL/GenBank/DDBJ databases">
        <authorList>
            <person name="Kim H.-S."/>
            <person name="Proctor R.H."/>
            <person name="Brown D.W."/>
        </authorList>
    </citation>
    <scope>NUCLEOTIDE SEQUENCE</scope>
    <source>
        <strain evidence="1">NRRL 45417</strain>
    </source>
</reference>
<dbReference type="Proteomes" id="UP000604273">
    <property type="component" value="Unassembled WGS sequence"/>
</dbReference>
<dbReference type="PANTHER" id="PTHR42057:SF2">
    <property type="entry name" value="F-BOX DOMAIN PROTEIN (AFU_ORTHOLOGUE AFUA_4G00200)-RELATED"/>
    <property type="match status" value="1"/>
</dbReference>
<reference evidence="1" key="1">
    <citation type="journal article" date="2020" name="BMC Genomics">
        <title>Correction to: Identification and distribution of gene clusters required for synthesis of sphingolipid metabolism inhibitors in diverse species of the filamentous fungus Fusarium.</title>
        <authorList>
            <person name="Kim H.S."/>
            <person name="Lohmar J.M."/>
            <person name="Busman M."/>
            <person name="Brown D.W."/>
            <person name="Naumann T.A."/>
            <person name="Divon H.H."/>
            <person name="Lysoe E."/>
            <person name="Uhlig S."/>
            <person name="Proctor R.H."/>
        </authorList>
    </citation>
    <scope>NUCLEOTIDE SEQUENCE</scope>
    <source>
        <strain evidence="1">NRRL 45417</strain>
    </source>
</reference>
<dbReference type="EMBL" id="JABFAI010000257">
    <property type="protein sequence ID" value="KAF4948635.1"/>
    <property type="molecule type" value="Genomic_DNA"/>
</dbReference>
<protein>
    <recommendedName>
        <fullName evidence="3">F-box domain-containing protein</fullName>
    </recommendedName>
</protein>
<keyword evidence="2" id="KW-1185">Reference proteome</keyword>
<organism evidence="1 2">
    <name type="scientific">Fusarium gaditjirri</name>
    <dbReference type="NCBI Taxonomy" id="282569"/>
    <lineage>
        <taxon>Eukaryota</taxon>
        <taxon>Fungi</taxon>
        <taxon>Dikarya</taxon>
        <taxon>Ascomycota</taxon>
        <taxon>Pezizomycotina</taxon>
        <taxon>Sordariomycetes</taxon>
        <taxon>Hypocreomycetidae</taxon>
        <taxon>Hypocreales</taxon>
        <taxon>Nectriaceae</taxon>
        <taxon>Fusarium</taxon>
        <taxon>Fusarium nisikadoi species complex</taxon>
    </lineage>
</organism>
<proteinExistence type="predicted"/>